<comment type="caution">
    <text evidence="1">The sequence shown here is derived from an EMBL/GenBank/DDBJ whole genome shotgun (WGS) entry which is preliminary data.</text>
</comment>
<gene>
    <name evidence="1" type="ORF">Vadar_003785</name>
</gene>
<evidence type="ECO:0000313" key="2">
    <source>
        <dbReference type="Proteomes" id="UP000828048"/>
    </source>
</evidence>
<keyword evidence="2" id="KW-1185">Reference proteome</keyword>
<proteinExistence type="predicted"/>
<evidence type="ECO:0000313" key="1">
    <source>
        <dbReference type="EMBL" id="KAH7839409.1"/>
    </source>
</evidence>
<protein>
    <submittedName>
        <fullName evidence="1">Uncharacterized protein</fullName>
    </submittedName>
</protein>
<organism evidence="1 2">
    <name type="scientific">Vaccinium darrowii</name>
    <dbReference type="NCBI Taxonomy" id="229202"/>
    <lineage>
        <taxon>Eukaryota</taxon>
        <taxon>Viridiplantae</taxon>
        <taxon>Streptophyta</taxon>
        <taxon>Embryophyta</taxon>
        <taxon>Tracheophyta</taxon>
        <taxon>Spermatophyta</taxon>
        <taxon>Magnoliopsida</taxon>
        <taxon>eudicotyledons</taxon>
        <taxon>Gunneridae</taxon>
        <taxon>Pentapetalae</taxon>
        <taxon>asterids</taxon>
        <taxon>Ericales</taxon>
        <taxon>Ericaceae</taxon>
        <taxon>Vaccinioideae</taxon>
        <taxon>Vaccinieae</taxon>
        <taxon>Vaccinium</taxon>
    </lineage>
</organism>
<sequence length="448" mass="49863">MDTELVLEEVAESEEDFSDFCLLGKILSQRNLNKQGVSNIINLAWKTKESFSISPWKDNTYLFRFKSIPDKELVLRKGPWSVMNHLLILKEARIGVTMEEIDFSLCPFWVQVHGLPISCLTKTNATKIGKLFADLLDVEGVEDSGGLILSRSFLRIKVLVDTSKPLLRGFFQKRSSSEWKNTSQNLWINFKYERLSDFCYNCGRLGHDRSSCKFPPEPVVGGSSYGPDLKTATIRDLRSAAPKEEDNLQALPEKRLGNLNREVSDSEASASTARVIGVQERVVDSTNIPNLVVSDTSTVRDLLRIPRGGLPEEHDEGESGWKFTPSSSSKGSIPHGFGLSINTKLSENPAQQQTHPSSPSYFVTEPESPKGELVVNKPMAYNKPILDSPSSGIISNDQSPVSSPKSTKQKALVDIILAHVFDDLTLKRKAPNDLSEDEKRSKLQKALK</sequence>
<name>A0ACB7XF76_9ERIC</name>
<reference evidence="1 2" key="1">
    <citation type="journal article" date="2021" name="Hortic Res">
        <title>High-quality reference genome and annotation aids understanding of berry development for evergreen blueberry (Vaccinium darrowii).</title>
        <authorList>
            <person name="Yu J."/>
            <person name="Hulse-Kemp A.M."/>
            <person name="Babiker E."/>
            <person name="Staton M."/>
        </authorList>
    </citation>
    <scope>NUCLEOTIDE SEQUENCE [LARGE SCALE GENOMIC DNA]</scope>
    <source>
        <strain evidence="2">cv. NJ 8807/NJ 8810</strain>
        <tissue evidence="1">Young leaf</tissue>
    </source>
</reference>
<dbReference type="Proteomes" id="UP000828048">
    <property type="component" value="Chromosome 10"/>
</dbReference>
<accession>A0ACB7XF76</accession>
<dbReference type="EMBL" id="CM037160">
    <property type="protein sequence ID" value="KAH7839409.1"/>
    <property type="molecule type" value="Genomic_DNA"/>
</dbReference>